<evidence type="ECO:0000313" key="2">
    <source>
        <dbReference type="Proteomes" id="UP001432146"/>
    </source>
</evidence>
<evidence type="ECO:0000313" key="1">
    <source>
        <dbReference type="EMBL" id="KAK9303349.1"/>
    </source>
</evidence>
<gene>
    <name evidence="1" type="ORF">QLX08_004938</name>
</gene>
<dbReference type="EMBL" id="JAWNGG020000080">
    <property type="protein sequence ID" value="KAK9303349.1"/>
    <property type="molecule type" value="Genomic_DNA"/>
</dbReference>
<dbReference type="Proteomes" id="UP001432146">
    <property type="component" value="Unassembled WGS sequence"/>
</dbReference>
<protein>
    <submittedName>
        <fullName evidence="1">Uncharacterized protein</fullName>
    </submittedName>
</protein>
<organism evidence="1 2">
    <name type="scientific">Tetragonisca angustula</name>
    <dbReference type="NCBI Taxonomy" id="166442"/>
    <lineage>
        <taxon>Eukaryota</taxon>
        <taxon>Metazoa</taxon>
        <taxon>Ecdysozoa</taxon>
        <taxon>Arthropoda</taxon>
        <taxon>Hexapoda</taxon>
        <taxon>Insecta</taxon>
        <taxon>Pterygota</taxon>
        <taxon>Neoptera</taxon>
        <taxon>Endopterygota</taxon>
        <taxon>Hymenoptera</taxon>
        <taxon>Apocrita</taxon>
        <taxon>Aculeata</taxon>
        <taxon>Apoidea</taxon>
        <taxon>Anthophila</taxon>
        <taxon>Apidae</taxon>
        <taxon>Tetragonisca</taxon>
    </lineage>
</organism>
<comment type="caution">
    <text evidence="1">The sequence shown here is derived from an EMBL/GenBank/DDBJ whole genome shotgun (WGS) entry which is preliminary data.</text>
</comment>
<proteinExistence type="predicted"/>
<keyword evidence="2" id="KW-1185">Reference proteome</keyword>
<reference evidence="1 2" key="1">
    <citation type="submission" date="2024-05" db="EMBL/GenBank/DDBJ databases">
        <title>The nuclear and mitochondrial genome assemblies of Tetragonisca angustula (Apidae: Meliponini), a tiny yet remarkable pollinator in the Neotropics.</title>
        <authorList>
            <person name="Ferrari R."/>
            <person name="Ricardo P.C."/>
            <person name="Dias F.C."/>
            <person name="Araujo N.S."/>
            <person name="Soares D.O."/>
            <person name="Zhou Q.-S."/>
            <person name="Zhu C.-D."/>
            <person name="Coutinho L."/>
            <person name="Airas M.C."/>
            <person name="Batista T.M."/>
        </authorList>
    </citation>
    <scope>NUCLEOTIDE SEQUENCE [LARGE SCALE GENOMIC DNA]</scope>
    <source>
        <strain evidence="1">ASF017062</strain>
        <tissue evidence="1">Abdomen</tissue>
    </source>
</reference>
<accession>A0AAW1A0F8</accession>
<sequence>MAGCSALVVSRSAQVASTRSKPQFALIHADIALSSRATLFHVTLSSPPLSCPAAGRPPVQLNAATETREDLDQVAEGA</sequence>
<dbReference type="AlphaFoldDB" id="A0AAW1A0F8"/>
<name>A0AAW1A0F8_9HYME</name>